<name>A0A1F7TK89_9BACT</name>
<sequence length="407" mass="44155">MPGTLDNGAPRAPKKKSESKRLCPVPRSSAPNGSPIMLVRSRRVATSLDGHYAATVTEEGGGLYLRHSASALAPVPMADASIILVHPDAVMAHAQLHDWAGIVRLTTDGIERLAELPVFSGVVASPSGPFVHGQVTESRRRIVLPDFHAVDDQMEFVRGVGEWRPLETVLTALPDGKLLSVRRRDGTWERAVYGDGPADVLPLGNDPAVYWLPLAEGVTIRDRGVSYLLEGPGGFVERDGAIEMAWLASDLSHALLLESPPTQASAVSPWSGPKRRLLRLSDDGTIDVIHHGRFCMRLTDVWWSRHACVAAALVRYEDGLGRRTGREVLLSASPARTFAPDVSMDECLVASDGTVAAYVARWSGRCSVFVGRREYGPYDHAWNLSVDMDQVVFNAMDGGDVQRVTAT</sequence>
<evidence type="ECO:0000313" key="3">
    <source>
        <dbReference type="Proteomes" id="UP000177885"/>
    </source>
</evidence>
<evidence type="ECO:0000313" key="2">
    <source>
        <dbReference type="EMBL" id="OGL66396.1"/>
    </source>
</evidence>
<protein>
    <submittedName>
        <fullName evidence="2">Uncharacterized protein</fullName>
    </submittedName>
</protein>
<dbReference type="STRING" id="1802385.A2856_01740"/>
<dbReference type="AlphaFoldDB" id="A0A1F7TK89"/>
<gene>
    <name evidence="2" type="ORF">A2856_01740</name>
</gene>
<proteinExistence type="predicted"/>
<feature type="region of interest" description="Disordered" evidence="1">
    <location>
        <begin position="1"/>
        <end position="34"/>
    </location>
</feature>
<dbReference type="Proteomes" id="UP000177885">
    <property type="component" value="Unassembled WGS sequence"/>
</dbReference>
<organism evidence="2 3">
    <name type="scientific">Candidatus Uhrbacteria bacterium RIFCSPHIGHO2_01_FULL_63_20</name>
    <dbReference type="NCBI Taxonomy" id="1802385"/>
    <lineage>
        <taxon>Bacteria</taxon>
        <taxon>Candidatus Uhriibacteriota</taxon>
    </lineage>
</organism>
<evidence type="ECO:0000256" key="1">
    <source>
        <dbReference type="SAM" id="MobiDB-lite"/>
    </source>
</evidence>
<comment type="caution">
    <text evidence="2">The sequence shown here is derived from an EMBL/GenBank/DDBJ whole genome shotgun (WGS) entry which is preliminary data.</text>
</comment>
<reference evidence="2 3" key="1">
    <citation type="journal article" date="2016" name="Nat. Commun.">
        <title>Thousands of microbial genomes shed light on interconnected biogeochemical processes in an aquifer system.</title>
        <authorList>
            <person name="Anantharaman K."/>
            <person name="Brown C.T."/>
            <person name="Hug L.A."/>
            <person name="Sharon I."/>
            <person name="Castelle C.J."/>
            <person name="Probst A.J."/>
            <person name="Thomas B.C."/>
            <person name="Singh A."/>
            <person name="Wilkins M.J."/>
            <person name="Karaoz U."/>
            <person name="Brodie E.L."/>
            <person name="Williams K.H."/>
            <person name="Hubbard S.S."/>
            <person name="Banfield J.F."/>
        </authorList>
    </citation>
    <scope>NUCLEOTIDE SEQUENCE [LARGE SCALE GENOMIC DNA]</scope>
</reference>
<dbReference type="EMBL" id="MGDT01000007">
    <property type="protein sequence ID" value="OGL66396.1"/>
    <property type="molecule type" value="Genomic_DNA"/>
</dbReference>
<accession>A0A1F7TK89</accession>